<organism evidence="1 2">
    <name type="scientific">Dendrolimus kikuchii</name>
    <dbReference type="NCBI Taxonomy" id="765133"/>
    <lineage>
        <taxon>Eukaryota</taxon>
        <taxon>Metazoa</taxon>
        <taxon>Ecdysozoa</taxon>
        <taxon>Arthropoda</taxon>
        <taxon>Hexapoda</taxon>
        <taxon>Insecta</taxon>
        <taxon>Pterygota</taxon>
        <taxon>Neoptera</taxon>
        <taxon>Endopterygota</taxon>
        <taxon>Lepidoptera</taxon>
        <taxon>Glossata</taxon>
        <taxon>Ditrysia</taxon>
        <taxon>Bombycoidea</taxon>
        <taxon>Lasiocampidae</taxon>
        <taxon>Dendrolimus</taxon>
    </lineage>
</organism>
<comment type="caution">
    <text evidence="1">The sequence shown here is derived from an EMBL/GenBank/DDBJ whole genome shotgun (WGS) entry which is preliminary data.</text>
</comment>
<name>A0ACC1CIE8_9NEOP</name>
<keyword evidence="2" id="KW-1185">Reference proteome</keyword>
<dbReference type="EMBL" id="CM034410">
    <property type="protein sequence ID" value="KAJ0171310.1"/>
    <property type="molecule type" value="Genomic_DNA"/>
</dbReference>
<evidence type="ECO:0000313" key="2">
    <source>
        <dbReference type="Proteomes" id="UP000824533"/>
    </source>
</evidence>
<proteinExistence type="predicted"/>
<protein>
    <submittedName>
        <fullName evidence="1">Uncharacterized protein</fullName>
    </submittedName>
</protein>
<evidence type="ECO:0000313" key="1">
    <source>
        <dbReference type="EMBL" id="KAJ0171310.1"/>
    </source>
</evidence>
<reference evidence="1 2" key="1">
    <citation type="journal article" date="2021" name="Front. Genet.">
        <title>Chromosome-Level Genome Assembly Reveals Significant Gene Expansion in the Toll and IMD Signaling Pathways of Dendrolimus kikuchii.</title>
        <authorList>
            <person name="Zhou J."/>
            <person name="Wu P."/>
            <person name="Xiong Z."/>
            <person name="Liu N."/>
            <person name="Zhao N."/>
            <person name="Ji M."/>
            <person name="Qiu Y."/>
            <person name="Yang B."/>
        </authorList>
    </citation>
    <scope>NUCLEOTIDE SEQUENCE [LARGE SCALE GENOMIC DNA]</scope>
    <source>
        <strain evidence="1">Ann1</strain>
    </source>
</reference>
<dbReference type="Proteomes" id="UP000824533">
    <property type="component" value="Linkage Group LG24"/>
</dbReference>
<gene>
    <name evidence="1" type="ORF">K1T71_012860</name>
</gene>
<accession>A0ACC1CIE8</accession>
<sequence>MDSADCKQVIIDGEAETFRLKPRDKVQKQRPPASPVNRSKSLFDCLRQSQQNQTQEAEDDESNSTDSQSDLSEYRTLPIVVRKSDRRARRLNTQLLEAVRHKNDDEVEKLLKLGAHPDSTCKLYLVSAVHIAAVSGGDTLSLLLRFGAKKMRTDKLGRTPLLFAAWAGNAKQLGILLDFPEDLAHKVEHNITEDEVMQIKKLSMTTKDIINLRCHINIENSVPKEWLDNIEHECKSLAKSLSILNPNWTPLHAASSSARHHCTRLLLLAGADPSCRDIIGRTALDVAGSDLYQGSDINPEHFTEVIRQLTAIEVNTCSHFTFKKYNTILHTAVELESLEAVKLLVEFGVPLKRFNKIGLTPLHLCVKKKLKDHLQIMVNYDKDVNYSNMKDEDGNTILHSAVIEKWNPGICIALEIGIDVLAKNNIGETAIHIAAAYGDIGILDDLFNAIKNIKQVDYPNNQYETPLFKAINYGHLKCVKKLLKDGASTEWLLPKGVNVFHVAAELGHTDILKAILDQNYSITRAMINNVTCDDRKYYGPIHFAVTNNHPECVKLLLSYNAYVSLRTQYGIHSQSTPLHIAAKKNILEIAKILVKFDKSTVHNVDCMGWSPLHMACQYRSKDLIKFLVQEGADLSMTTEIPKKSQKTSIDIIVNNLSKPTEFLEDVFDQYIYCNNCNFQDPECEVIVDYNVLMPDDDKVRQIKVIKALLETGNRYGQRRLLLHPLLESFLYLKWKSLLPFFYIIMALYGCFVISLTFFIVSSFFYKDTNVSTPKWLDATIWKYLVYITVFFIGFQELLYINITKKYLLNLDTWAKLGSVTLAVIVPNAIESAPEEEWPRHIATMALLLSWLELLFLLSRFPNFGFYVLMFMKVSANVIKILLTFAFLLIGFSLSFMVQFRSETPFDNPWAALMKTMVMMTSEFDYDDLVKKDSATSLTVIKITFLVFLVLAAIVLMNLMVGVAVNDLHDLEVLGNIRRLQKQVEFLVSLEALAFNNFFKRIVPKKVKEKFVNSTTVSNSIRLRPNNPFYSYYQVLPAHIRDGLFDKVQSNKNRLDNDNSLNGLNLMRDKLDDIHKDVLDIRPNVVSKNTTVNKNINFGDIISPINNIDLIIRNMKKEINDTKTTIEVLNAKVDMILNKLQNKK</sequence>